<evidence type="ECO:0000313" key="3">
    <source>
        <dbReference type="Proteomes" id="UP001501624"/>
    </source>
</evidence>
<reference evidence="3" key="1">
    <citation type="journal article" date="2019" name="Int. J. Syst. Evol. Microbiol.">
        <title>The Global Catalogue of Microorganisms (GCM) 10K type strain sequencing project: providing services to taxonomists for standard genome sequencing and annotation.</title>
        <authorList>
            <consortium name="The Broad Institute Genomics Platform"/>
            <consortium name="The Broad Institute Genome Sequencing Center for Infectious Disease"/>
            <person name="Wu L."/>
            <person name="Ma J."/>
        </authorList>
    </citation>
    <scope>NUCLEOTIDE SEQUENCE [LARGE SCALE GENOMIC DNA]</scope>
    <source>
        <strain evidence="3">JCM 17017</strain>
    </source>
</reference>
<proteinExistence type="predicted"/>
<dbReference type="PANTHER" id="PTHR43798">
    <property type="entry name" value="MONOACYLGLYCEROL LIPASE"/>
    <property type="match status" value="1"/>
</dbReference>
<evidence type="ECO:0000313" key="2">
    <source>
        <dbReference type="EMBL" id="GAA3837618.1"/>
    </source>
</evidence>
<dbReference type="InterPro" id="IPR000073">
    <property type="entry name" value="AB_hydrolase_1"/>
</dbReference>
<dbReference type="Proteomes" id="UP001501624">
    <property type="component" value="Unassembled WGS sequence"/>
</dbReference>
<sequence length="253" mass="27290">MRLGELDGDVTGTDDGRPPVVLLHGLTFDRAMWGPLVRALRGRRVVALDLPGHGASPRRESYDPAEVADVLHGAVTAAGLRRPVLVGHSVGAVVAAVYAAKYPARAVLDIDQPLLAGPFGEMLRSAEPVLRGPEYLSVWNKLLAGMGVDELAPQRRDLLRSTPLQDLLLGYWREILEVPADELRENRIRQLLALGAGESAFHHVSRSPVNPGYATWLTSVLPDARFTVLPGSGHFPHIGQPVAVARIVATLSE</sequence>
<organism evidence="2 3">
    <name type="scientific">Amycolatopsis tucumanensis</name>
    <dbReference type="NCBI Taxonomy" id="401106"/>
    <lineage>
        <taxon>Bacteria</taxon>
        <taxon>Bacillati</taxon>
        <taxon>Actinomycetota</taxon>
        <taxon>Actinomycetes</taxon>
        <taxon>Pseudonocardiales</taxon>
        <taxon>Pseudonocardiaceae</taxon>
        <taxon>Amycolatopsis</taxon>
    </lineage>
</organism>
<feature type="domain" description="AB hydrolase-1" evidence="1">
    <location>
        <begin position="20"/>
        <end position="246"/>
    </location>
</feature>
<name>A0ABP7J9C8_9PSEU</name>
<dbReference type="InterPro" id="IPR050266">
    <property type="entry name" value="AB_hydrolase_sf"/>
</dbReference>
<comment type="caution">
    <text evidence="2">The sequence shown here is derived from an EMBL/GenBank/DDBJ whole genome shotgun (WGS) entry which is preliminary data.</text>
</comment>
<dbReference type="RefSeq" id="WP_237335484.1">
    <property type="nucleotide sequence ID" value="NZ_BAABCM010000011.1"/>
</dbReference>
<dbReference type="InterPro" id="IPR029058">
    <property type="entry name" value="AB_hydrolase_fold"/>
</dbReference>
<dbReference type="PANTHER" id="PTHR43798:SF33">
    <property type="entry name" value="HYDROLASE, PUTATIVE (AFU_ORTHOLOGUE AFUA_2G14860)-RELATED"/>
    <property type="match status" value="1"/>
</dbReference>
<keyword evidence="3" id="KW-1185">Reference proteome</keyword>
<gene>
    <name evidence="2" type="ORF">GCM10022380_64690</name>
</gene>
<evidence type="ECO:0000259" key="1">
    <source>
        <dbReference type="Pfam" id="PF12697"/>
    </source>
</evidence>
<protein>
    <recommendedName>
        <fullName evidence="1">AB hydrolase-1 domain-containing protein</fullName>
    </recommendedName>
</protein>
<dbReference type="SUPFAM" id="SSF53474">
    <property type="entry name" value="alpha/beta-Hydrolases"/>
    <property type="match status" value="1"/>
</dbReference>
<dbReference type="Gene3D" id="3.40.50.1820">
    <property type="entry name" value="alpha/beta hydrolase"/>
    <property type="match status" value="1"/>
</dbReference>
<accession>A0ABP7J9C8</accession>
<dbReference type="Pfam" id="PF12697">
    <property type="entry name" value="Abhydrolase_6"/>
    <property type="match status" value="1"/>
</dbReference>
<dbReference type="EMBL" id="BAABCM010000011">
    <property type="protein sequence ID" value="GAA3837618.1"/>
    <property type="molecule type" value="Genomic_DNA"/>
</dbReference>